<dbReference type="SUPFAM" id="SSF81383">
    <property type="entry name" value="F-box domain"/>
    <property type="match status" value="1"/>
</dbReference>
<accession>A0AA88RY40</accession>
<evidence type="ECO:0000313" key="3">
    <source>
        <dbReference type="Proteomes" id="UP001187471"/>
    </source>
</evidence>
<reference evidence="2" key="1">
    <citation type="submission" date="2022-12" db="EMBL/GenBank/DDBJ databases">
        <title>Draft genome assemblies for two species of Escallonia (Escalloniales).</title>
        <authorList>
            <person name="Chanderbali A."/>
            <person name="Dervinis C."/>
            <person name="Anghel I."/>
            <person name="Soltis D."/>
            <person name="Soltis P."/>
            <person name="Zapata F."/>
        </authorList>
    </citation>
    <scope>NUCLEOTIDE SEQUENCE</scope>
    <source>
        <strain evidence="2">UCBG92.1500</strain>
        <tissue evidence="2">Leaf</tissue>
    </source>
</reference>
<feature type="domain" description="F-box" evidence="1">
    <location>
        <begin position="1"/>
        <end position="49"/>
    </location>
</feature>
<name>A0AA88RY40_9ASTE</name>
<sequence length="373" mass="42510">MSDYLPDEIIKEILTKLPVKSLLRFTAVCKSWYSHIKNPSFINAHLNQTIANTQHKSQRLLVRYYDKTSKEEQYSLRWDDDNFGDQFSALNFPFKSVLGYVRIVGSCNGLLCLCDDLFGDANTITLWNPSIRKAVNVAMRINLRLPHMFVLGFGVCPVTHDAKLVRIVYVRDATHRNRFIAPPKVEVYALSSGTWRSAVETAAPPCYLTEFTWSQAFVSGFVHWVAYSKVCPRNLIVRFDIRNEVFGEMVLPDDLCSELVSNLSAAVRGESLAMLKYNKEIGTCCVWVMKEYGVAESWTKLFSIDLPGILRRTIGFRKNGEVMLSLASNELVSYDPNKKEIKYLGVRGNIRSFYVDTYTESLALLERGVAEYL</sequence>
<dbReference type="SMART" id="SM00256">
    <property type="entry name" value="FBOX"/>
    <property type="match status" value="1"/>
</dbReference>
<proteinExistence type="predicted"/>
<dbReference type="PANTHER" id="PTHR31672:SF10">
    <property type="entry name" value="F-BOX DOMAIN-CONTAINING PROTEIN"/>
    <property type="match status" value="1"/>
</dbReference>
<dbReference type="AlphaFoldDB" id="A0AA88RY40"/>
<dbReference type="Gene3D" id="1.20.1280.50">
    <property type="match status" value="1"/>
</dbReference>
<dbReference type="CDD" id="cd22157">
    <property type="entry name" value="F-box_AtFBW1-like"/>
    <property type="match status" value="1"/>
</dbReference>
<comment type="caution">
    <text evidence="2">The sequence shown here is derived from an EMBL/GenBank/DDBJ whole genome shotgun (WGS) entry which is preliminary data.</text>
</comment>
<dbReference type="Pfam" id="PF07734">
    <property type="entry name" value="FBA_1"/>
    <property type="match status" value="1"/>
</dbReference>
<dbReference type="EMBL" id="JAVXUO010000256">
    <property type="protein sequence ID" value="KAK2993969.1"/>
    <property type="molecule type" value="Genomic_DNA"/>
</dbReference>
<dbReference type="Pfam" id="PF00646">
    <property type="entry name" value="F-box"/>
    <property type="match status" value="1"/>
</dbReference>
<dbReference type="Proteomes" id="UP001187471">
    <property type="component" value="Unassembled WGS sequence"/>
</dbReference>
<evidence type="ECO:0000313" key="2">
    <source>
        <dbReference type="EMBL" id="KAK2993969.1"/>
    </source>
</evidence>
<dbReference type="InterPro" id="IPR050796">
    <property type="entry name" value="SCF_F-box_component"/>
</dbReference>
<keyword evidence="3" id="KW-1185">Reference proteome</keyword>
<dbReference type="InterPro" id="IPR036047">
    <property type="entry name" value="F-box-like_dom_sf"/>
</dbReference>
<organism evidence="2 3">
    <name type="scientific">Escallonia rubra</name>
    <dbReference type="NCBI Taxonomy" id="112253"/>
    <lineage>
        <taxon>Eukaryota</taxon>
        <taxon>Viridiplantae</taxon>
        <taxon>Streptophyta</taxon>
        <taxon>Embryophyta</taxon>
        <taxon>Tracheophyta</taxon>
        <taxon>Spermatophyta</taxon>
        <taxon>Magnoliopsida</taxon>
        <taxon>eudicotyledons</taxon>
        <taxon>Gunneridae</taxon>
        <taxon>Pentapetalae</taxon>
        <taxon>asterids</taxon>
        <taxon>campanulids</taxon>
        <taxon>Escalloniales</taxon>
        <taxon>Escalloniaceae</taxon>
        <taxon>Escallonia</taxon>
    </lineage>
</organism>
<dbReference type="NCBIfam" id="TIGR01640">
    <property type="entry name" value="F_box_assoc_1"/>
    <property type="match status" value="1"/>
</dbReference>
<protein>
    <recommendedName>
        <fullName evidence="1">F-box domain-containing protein</fullName>
    </recommendedName>
</protein>
<dbReference type="PROSITE" id="PS50181">
    <property type="entry name" value="FBOX"/>
    <property type="match status" value="1"/>
</dbReference>
<dbReference type="InterPro" id="IPR006527">
    <property type="entry name" value="F-box-assoc_dom_typ1"/>
</dbReference>
<dbReference type="PANTHER" id="PTHR31672">
    <property type="entry name" value="BNACNNG10540D PROTEIN"/>
    <property type="match status" value="1"/>
</dbReference>
<evidence type="ECO:0000259" key="1">
    <source>
        <dbReference type="PROSITE" id="PS50181"/>
    </source>
</evidence>
<dbReference type="InterPro" id="IPR017451">
    <property type="entry name" value="F-box-assoc_interact_dom"/>
</dbReference>
<dbReference type="InterPro" id="IPR001810">
    <property type="entry name" value="F-box_dom"/>
</dbReference>
<gene>
    <name evidence="2" type="ORF">RJ640_000567</name>
</gene>